<proteinExistence type="predicted"/>
<name>A0A844C7I8_9LACT</name>
<evidence type="ECO:0000313" key="2">
    <source>
        <dbReference type="EMBL" id="MRJ47046.1"/>
    </source>
</evidence>
<evidence type="ECO:0000313" key="3">
    <source>
        <dbReference type="Proteomes" id="UP000440066"/>
    </source>
</evidence>
<protein>
    <submittedName>
        <fullName evidence="2">4-methyl-5(B-hydroxyethyl)-thiazole monophosphate biosynthesis protein</fullName>
    </submittedName>
</protein>
<feature type="domain" description="DJ-1/PfpI" evidence="1">
    <location>
        <begin position="3"/>
        <end position="168"/>
    </location>
</feature>
<gene>
    <name evidence="2" type="ORF">GF867_05660</name>
</gene>
<evidence type="ECO:0000259" key="1">
    <source>
        <dbReference type="Pfam" id="PF01965"/>
    </source>
</evidence>
<dbReference type="SUPFAM" id="SSF52317">
    <property type="entry name" value="Class I glutamine amidotransferase-like"/>
    <property type="match status" value="1"/>
</dbReference>
<dbReference type="Pfam" id="PF01965">
    <property type="entry name" value="DJ-1_PfpI"/>
    <property type="match status" value="1"/>
</dbReference>
<dbReference type="InterPro" id="IPR029062">
    <property type="entry name" value="Class_I_gatase-like"/>
</dbReference>
<sequence length="207" mass="23622">MKRKALVFLYEGISLFEITQLTAFLTSYQTVELEWILDTVSSEKKLIRSEDNFNLLPDYTFGEIDYTEYELIILSGIIDFRKVINDERFIKALGELKTISSDRPLIAAISAAPILMAKAGLLDSCQFTCGLFEEDIDAHSFIKQENIVRKPIVYDEKNNILTAIGFASRNFAIETARLLGYNLSDDAFIGADKDRIYTPEELTFFRN</sequence>
<dbReference type="InterPro" id="IPR002818">
    <property type="entry name" value="DJ-1/PfpI"/>
</dbReference>
<organism evidence="2 3">
    <name type="scientific">Fundicoccus ignavus</name>
    <dbReference type="NCBI Taxonomy" id="2664442"/>
    <lineage>
        <taxon>Bacteria</taxon>
        <taxon>Bacillati</taxon>
        <taxon>Bacillota</taxon>
        <taxon>Bacilli</taxon>
        <taxon>Lactobacillales</taxon>
        <taxon>Aerococcaceae</taxon>
        <taxon>Fundicoccus</taxon>
    </lineage>
</organism>
<dbReference type="Gene3D" id="3.40.50.880">
    <property type="match status" value="1"/>
</dbReference>
<comment type="caution">
    <text evidence="2">The sequence shown here is derived from an EMBL/GenBank/DDBJ whole genome shotgun (WGS) entry which is preliminary data.</text>
</comment>
<reference evidence="2 3" key="1">
    <citation type="submission" date="2019-11" db="EMBL/GenBank/DDBJ databases">
        <title>Characterisation of Fundicoccus ignavus gen. nov. sp. nov., a novel genus of the family Aerococcaceae from bulk tank milk.</title>
        <authorList>
            <person name="Siebert A."/>
            <person name="Huptas C."/>
            <person name="Wenning M."/>
            <person name="Scherer S."/>
            <person name="Doll E.V."/>
        </authorList>
    </citation>
    <scope>NUCLEOTIDE SEQUENCE [LARGE SCALE GENOMIC DNA]</scope>
    <source>
        <strain evidence="2 3">DSM 109652</strain>
    </source>
</reference>
<dbReference type="AlphaFoldDB" id="A0A844C7I8"/>
<accession>A0A844C7I8</accession>
<dbReference type="Proteomes" id="UP000440066">
    <property type="component" value="Unassembled WGS sequence"/>
</dbReference>
<dbReference type="EMBL" id="WJQT01000006">
    <property type="protein sequence ID" value="MRJ47046.1"/>
    <property type="molecule type" value="Genomic_DNA"/>
</dbReference>
<dbReference type="RefSeq" id="WP_153832137.1">
    <property type="nucleotide sequence ID" value="NZ_WJQT01000006.1"/>
</dbReference>